<dbReference type="PROSITE" id="PS01316">
    <property type="entry name" value="ATP_P_PHORIBOSYLTR"/>
    <property type="match status" value="1"/>
</dbReference>
<evidence type="ECO:0000256" key="11">
    <source>
        <dbReference type="HAMAP-Rule" id="MF_00079"/>
    </source>
</evidence>
<dbReference type="InterPro" id="IPR013115">
    <property type="entry name" value="HisG_C"/>
</dbReference>
<keyword evidence="11" id="KW-0963">Cytoplasm</keyword>
<dbReference type="InterPro" id="IPR011322">
    <property type="entry name" value="N-reg_PII-like_a/b"/>
</dbReference>
<evidence type="ECO:0000256" key="2">
    <source>
        <dbReference type="ARBA" id="ARBA00004667"/>
    </source>
</evidence>
<evidence type="ECO:0000256" key="8">
    <source>
        <dbReference type="ARBA" id="ARBA00022679"/>
    </source>
</evidence>
<accession>A0A290Z4F4</accession>
<dbReference type="UniPathway" id="UPA00031">
    <property type="reaction ID" value="UER00006"/>
</dbReference>
<feature type="domain" description="ATP phosphoribosyltransferase catalytic" evidence="12">
    <location>
        <begin position="51"/>
        <end position="208"/>
    </location>
</feature>
<evidence type="ECO:0000256" key="5">
    <source>
        <dbReference type="ARBA" id="ARBA00020998"/>
    </source>
</evidence>
<dbReference type="KEGG" id="apre:CNX65_11635"/>
<comment type="cofactor">
    <cofactor evidence="11">
        <name>Mg(2+)</name>
        <dbReference type="ChEBI" id="CHEBI:18420"/>
    </cofactor>
</comment>
<feature type="domain" description="Histidine biosynthesis HisG C-terminal" evidence="13">
    <location>
        <begin position="212"/>
        <end position="283"/>
    </location>
</feature>
<dbReference type="InterPro" id="IPR018198">
    <property type="entry name" value="ATP_PRibTrfase_CS"/>
</dbReference>
<keyword evidence="6 11" id="KW-0028">Amino-acid biosynthesis</keyword>
<evidence type="ECO:0000256" key="3">
    <source>
        <dbReference type="ARBA" id="ARBA00007955"/>
    </source>
</evidence>
<dbReference type="InterPro" id="IPR015867">
    <property type="entry name" value="N-reg_PII/ATP_PRibTrfase_C"/>
</dbReference>
<dbReference type="Gene3D" id="3.40.190.10">
    <property type="entry name" value="Periplasmic binding protein-like II"/>
    <property type="match status" value="2"/>
</dbReference>
<comment type="catalytic activity">
    <reaction evidence="1 11">
        <text>1-(5-phospho-beta-D-ribosyl)-ATP + diphosphate = 5-phospho-alpha-D-ribose 1-diphosphate + ATP</text>
        <dbReference type="Rhea" id="RHEA:18473"/>
        <dbReference type="ChEBI" id="CHEBI:30616"/>
        <dbReference type="ChEBI" id="CHEBI:33019"/>
        <dbReference type="ChEBI" id="CHEBI:58017"/>
        <dbReference type="ChEBI" id="CHEBI:73183"/>
        <dbReference type="EC" id="2.4.2.17"/>
    </reaction>
</comment>
<comment type="activity regulation">
    <text evidence="11">Feedback inhibited by histidine.</text>
</comment>
<keyword evidence="11" id="KW-0067">ATP-binding</keyword>
<dbReference type="SUPFAM" id="SSF53850">
    <property type="entry name" value="Periplasmic binding protein-like II"/>
    <property type="match status" value="1"/>
</dbReference>
<dbReference type="GO" id="GO:0003879">
    <property type="term" value="F:ATP phosphoribosyltransferase activity"/>
    <property type="evidence" value="ECO:0007669"/>
    <property type="project" value="UniProtKB-UniRule"/>
</dbReference>
<evidence type="ECO:0000256" key="10">
    <source>
        <dbReference type="ARBA" id="ARBA00024861"/>
    </source>
</evidence>
<dbReference type="GO" id="GO:0005524">
    <property type="term" value="F:ATP binding"/>
    <property type="evidence" value="ECO:0007669"/>
    <property type="project" value="UniProtKB-KW"/>
</dbReference>
<dbReference type="PANTHER" id="PTHR21403">
    <property type="entry name" value="ATP PHOSPHORIBOSYLTRANSFERASE ATP-PRTASE"/>
    <property type="match status" value="1"/>
</dbReference>
<keyword evidence="9 11" id="KW-0368">Histidine biosynthesis</keyword>
<dbReference type="RefSeq" id="WP_096492796.1">
    <property type="nucleotide sequence ID" value="NZ_CP023445.1"/>
</dbReference>
<keyword evidence="7 11" id="KW-0328">Glycosyltransferase</keyword>
<comment type="similarity">
    <text evidence="3 11">Belongs to the ATP phosphoribosyltransferase family. Long subfamily.</text>
</comment>
<dbReference type="Proteomes" id="UP000218505">
    <property type="component" value="Chromosome"/>
</dbReference>
<dbReference type="EMBL" id="CP023445">
    <property type="protein sequence ID" value="ATE53864.1"/>
    <property type="molecule type" value="Genomic_DNA"/>
</dbReference>
<gene>
    <name evidence="11" type="primary">hisG</name>
    <name evidence="14" type="ORF">CNX65_11635</name>
</gene>
<evidence type="ECO:0000313" key="14">
    <source>
        <dbReference type="EMBL" id="ATE53864.1"/>
    </source>
</evidence>
<evidence type="ECO:0000259" key="12">
    <source>
        <dbReference type="Pfam" id="PF01634"/>
    </source>
</evidence>
<proteinExistence type="inferred from homology"/>
<dbReference type="GO" id="GO:0005737">
    <property type="term" value="C:cytoplasm"/>
    <property type="evidence" value="ECO:0007669"/>
    <property type="project" value="UniProtKB-SubCell"/>
</dbReference>
<dbReference type="AlphaFoldDB" id="A0A290Z4F4"/>
<reference evidence="14" key="1">
    <citation type="submission" date="2017-09" db="EMBL/GenBank/DDBJ databases">
        <title>Complete Genome Sequence of ansamitocin-producing Bacterium Actinosynnema pretiosum X47.</title>
        <authorList>
            <person name="Cao G."/>
            <person name="Zong G."/>
            <person name="Zhong C."/>
            <person name="Fu J."/>
        </authorList>
    </citation>
    <scope>NUCLEOTIDE SEQUENCE [LARGE SCALE GENOMIC DNA]</scope>
    <source>
        <strain evidence="14">X47</strain>
    </source>
</reference>
<dbReference type="GO" id="GO:0000287">
    <property type="term" value="F:magnesium ion binding"/>
    <property type="evidence" value="ECO:0007669"/>
    <property type="project" value="UniProtKB-UniRule"/>
</dbReference>
<comment type="subcellular location">
    <subcellularLocation>
        <location evidence="11">Cytoplasm</location>
    </subcellularLocation>
</comment>
<keyword evidence="8 11" id="KW-0808">Transferase</keyword>
<dbReference type="NCBIfam" id="TIGR03455">
    <property type="entry name" value="HisG_C-term"/>
    <property type="match status" value="1"/>
</dbReference>
<comment type="function">
    <text evidence="10 11">Catalyzes the condensation of ATP and 5-phosphoribose 1-diphosphate to form N'-(5'-phosphoribosyl)-ATP (PR-ATP). Has a crucial role in the pathway because the rate of histidine biosynthesis seems to be controlled primarily by regulation of HisG enzymatic activity.</text>
</comment>
<organism evidence="14 15">
    <name type="scientific">Actinosynnema pretiosum</name>
    <dbReference type="NCBI Taxonomy" id="42197"/>
    <lineage>
        <taxon>Bacteria</taxon>
        <taxon>Bacillati</taxon>
        <taxon>Actinomycetota</taxon>
        <taxon>Actinomycetes</taxon>
        <taxon>Pseudonocardiales</taxon>
        <taxon>Pseudonocardiaceae</taxon>
        <taxon>Actinosynnema</taxon>
    </lineage>
</organism>
<keyword evidence="11" id="KW-0479">Metal-binding</keyword>
<dbReference type="Pfam" id="PF08029">
    <property type="entry name" value="HisG_C"/>
    <property type="match status" value="1"/>
</dbReference>
<dbReference type="HAMAP" id="MF_00079">
    <property type="entry name" value="HisG_Long"/>
    <property type="match status" value="1"/>
</dbReference>
<dbReference type="Gene3D" id="3.30.70.120">
    <property type="match status" value="1"/>
</dbReference>
<evidence type="ECO:0000259" key="13">
    <source>
        <dbReference type="Pfam" id="PF08029"/>
    </source>
</evidence>
<dbReference type="NCBIfam" id="TIGR00070">
    <property type="entry name" value="hisG"/>
    <property type="match status" value="1"/>
</dbReference>
<evidence type="ECO:0000256" key="4">
    <source>
        <dbReference type="ARBA" id="ARBA00011946"/>
    </source>
</evidence>
<dbReference type="EC" id="2.4.2.17" evidence="4 11"/>
<evidence type="ECO:0000256" key="6">
    <source>
        <dbReference type="ARBA" id="ARBA00022605"/>
    </source>
</evidence>
<evidence type="ECO:0000256" key="1">
    <source>
        <dbReference type="ARBA" id="ARBA00000915"/>
    </source>
</evidence>
<keyword evidence="15" id="KW-1185">Reference proteome</keyword>
<dbReference type="PANTHER" id="PTHR21403:SF8">
    <property type="entry name" value="ATP PHOSPHORIBOSYLTRANSFERASE"/>
    <property type="match status" value="1"/>
</dbReference>
<evidence type="ECO:0000313" key="15">
    <source>
        <dbReference type="Proteomes" id="UP000218505"/>
    </source>
</evidence>
<dbReference type="InterPro" id="IPR001348">
    <property type="entry name" value="ATP_PRibTrfase_HisG"/>
</dbReference>
<dbReference type="InterPro" id="IPR013820">
    <property type="entry name" value="ATP_PRibTrfase_cat"/>
</dbReference>
<keyword evidence="11" id="KW-0547">Nucleotide-binding</keyword>
<dbReference type="InterPro" id="IPR020621">
    <property type="entry name" value="ATP-PRT_HisG_long"/>
</dbReference>
<evidence type="ECO:0000256" key="9">
    <source>
        <dbReference type="ARBA" id="ARBA00023102"/>
    </source>
</evidence>
<sequence>MASLRFALPNKGSLSEPAARMLSEAGYRVSRSGRELIVADKANGVQFFFLRPRDIAVYVGEGSLDVGITGRDLLLDSTIAADEILPLGFGRASFYFAGVPGAISDVSELAGRRIATSYPKLVGRHLEEQGIKADLVRLDGAVETAVELGVADAIADVVETGITLKTSGLATFGDPILRSEAVLIQRDATRVDAETAEAVEVLVRRLKGVLIARSYVILDFDCPTSAQEEAFKLVPGIEAPTVSPLAREGWVAVRSLVPRHDAPKIMDQLWNVGARAILVSSLDTCRI</sequence>
<evidence type="ECO:0000256" key="7">
    <source>
        <dbReference type="ARBA" id="ARBA00022676"/>
    </source>
</evidence>
<dbReference type="SUPFAM" id="SSF54913">
    <property type="entry name" value="GlnB-like"/>
    <property type="match status" value="1"/>
</dbReference>
<dbReference type="Pfam" id="PF01634">
    <property type="entry name" value="HisG"/>
    <property type="match status" value="1"/>
</dbReference>
<comment type="pathway">
    <text evidence="2 11">Amino-acid biosynthesis; L-histidine biosynthesis; L-histidine from 5-phospho-alpha-D-ribose 1-diphosphate: step 1/9.</text>
</comment>
<keyword evidence="11" id="KW-0460">Magnesium</keyword>
<dbReference type="GO" id="GO:0000105">
    <property type="term" value="P:L-histidine biosynthetic process"/>
    <property type="evidence" value="ECO:0007669"/>
    <property type="project" value="UniProtKB-UniRule"/>
</dbReference>
<name>A0A290Z4F4_9PSEU</name>
<protein>
    <recommendedName>
        <fullName evidence="5 11">ATP phosphoribosyltransferase</fullName>
        <shortName evidence="11">ATP-PRT</shortName>
        <shortName evidence="11">ATP-PRTase</shortName>
        <ecNumber evidence="4 11">2.4.2.17</ecNumber>
    </recommendedName>
</protein>